<dbReference type="PANTHER" id="PTHR12419:SF7">
    <property type="entry name" value="OTU DOMAIN-CONTAINING PROTEIN 3"/>
    <property type="match status" value="1"/>
</dbReference>
<dbReference type="Gene3D" id="3.90.70.80">
    <property type="match status" value="1"/>
</dbReference>
<proteinExistence type="predicted"/>
<dbReference type="HOGENOM" id="CLU_650839_0_0_1"/>
<dbReference type="GO" id="GO:0004843">
    <property type="term" value="F:cysteine-type deubiquitinase activity"/>
    <property type="evidence" value="ECO:0007669"/>
    <property type="project" value="TreeGrafter"/>
</dbReference>
<dbReference type="InParanoid" id="D5GEV6"/>
<dbReference type="Proteomes" id="UP000006911">
    <property type="component" value="Unassembled WGS sequence"/>
</dbReference>
<evidence type="ECO:0000259" key="2">
    <source>
        <dbReference type="PROSITE" id="PS50802"/>
    </source>
</evidence>
<sequence>MSYSDEFPLLEGAGLYASDISGDGNCLFHALSDQARPLLLPIHTFCARKRWLMDLRYDSYTGMKTVTRIFGRRLLNICETMPPTSNSSSTGKQRRIITHLNRMARSGVYGDNMEISAFAREYGCDVKIYQRDFAYVVTGGEGGGHEGGGGRRDSGKGKKVLHIAYHTWEHYSSVRNRDGPHTGLPNVSPVPLTEEGRKEQEKKLANTSYVRPWMVETVTSSLPYLVDSGKIWEALEEAKGNIDAAVSRLLDVEEGEQEGEVSEKKGYANKSKDVKVEKVDVTLGEGEKVKGKEAQKVDAQVSPEIQDNADEVNGLAADTNGTNTPKRSTPKIGTRASARIRVREDSGGNPGSGGGPEDSGSATEEILKQRPPHLKKETPREKKARRKAAAKQRKKENASGNKDAGLEKGTTVITAGIKELYV</sequence>
<dbReference type="InterPro" id="IPR003323">
    <property type="entry name" value="OTU_dom"/>
</dbReference>
<evidence type="ECO:0000256" key="1">
    <source>
        <dbReference type="SAM" id="MobiDB-lite"/>
    </source>
</evidence>
<reference evidence="3 4" key="1">
    <citation type="journal article" date="2010" name="Nature">
        <title>Perigord black truffle genome uncovers evolutionary origins and mechanisms of symbiosis.</title>
        <authorList>
            <person name="Martin F."/>
            <person name="Kohler A."/>
            <person name="Murat C."/>
            <person name="Balestrini R."/>
            <person name="Coutinho P.M."/>
            <person name="Jaillon O."/>
            <person name="Montanini B."/>
            <person name="Morin E."/>
            <person name="Noel B."/>
            <person name="Percudani R."/>
            <person name="Porcel B."/>
            <person name="Rubini A."/>
            <person name="Amicucci A."/>
            <person name="Amselem J."/>
            <person name="Anthouard V."/>
            <person name="Arcioni S."/>
            <person name="Artiguenave F."/>
            <person name="Aury J.M."/>
            <person name="Ballario P."/>
            <person name="Bolchi A."/>
            <person name="Brenna A."/>
            <person name="Brun A."/>
            <person name="Buee M."/>
            <person name="Cantarel B."/>
            <person name="Chevalier G."/>
            <person name="Couloux A."/>
            <person name="Da Silva C."/>
            <person name="Denoeud F."/>
            <person name="Duplessis S."/>
            <person name="Ghignone S."/>
            <person name="Hilselberger B."/>
            <person name="Iotti M."/>
            <person name="Marcais B."/>
            <person name="Mello A."/>
            <person name="Miranda M."/>
            <person name="Pacioni G."/>
            <person name="Quesneville H."/>
            <person name="Riccioni C."/>
            <person name="Ruotolo R."/>
            <person name="Splivallo R."/>
            <person name="Stocchi V."/>
            <person name="Tisserant E."/>
            <person name="Viscomi A.R."/>
            <person name="Zambonelli A."/>
            <person name="Zampieri E."/>
            <person name="Henrissat B."/>
            <person name="Lebrun M.H."/>
            <person name="Paolocci F."/>
            <person name="Bonfante P."/>
            <person name="Ottonello S."/>
            <person name="Wincker P."/>
        </authorList>
    </citation>
    <scope>NUCLEOTIDE SEQUENCE [LARGE SCALE GENOMIC DNA]</scope>
    <source>
        <strain evidence="3 4">Mel28</strain>
    </source>
</reference>
<dbReference type="KEGG" id="tml:GSTUM_00001410001"/>
<keyword evidence="4" id="KW-1185">Reference proteome</keyword>
<feature type="compositionally biased region" description="Gly residues" evidence="1">
    <location>
        <begin position="348"/>
        <end position="357"/>
    </location>
</feature>
<dbReference type="PANTHER" id="PTHR12419">
    <property type="entry name" value="OTU DOMAIN CONTAINING PROTEIN"/>
    <property type="match status" value="1"/>
</dbReference>
<dbReference type="CDD" id="cd22756">
    <property type="entry name" value="OTU_OTUD3-like"/>
    <property type="match status" value="1"/>
</dbReference>
<accession>D5GEV6</accession>
<dbReference type="PROSITE" id="PS50802">
    <property type="entry name" value="OTU"/>
    <property type="match status" value="1"/>
</dbReference>
<feature type="domain" description="OTU" evidence="2">
    <location>
        <begin position="15"/>
        <end position="177"/>
    </location>
</feature>
<dbReference type="InterPro" id="IPR050704">
    <property type="entry name" value="Peptidase_C85-like"/>
</dbReference>
<gene>
    <name evidence="3" type="ORF">GSTUM_00001410001</name>
</gene>
<dbReference type="InterPro" id="IPR038765">
    <property type="entry name" value="Papain-like_cys_pep_sf"/>
</dbReference>
<feature type="compositionally biased region" description="Basic residues" evidence="1">
    <location>
        <begin position="382"/>
        <end position="394"/>
    </location>
</feature>
<feature type="region of interest" description="Disordered" evidence="1">
    <location>
        <begin position="174"/>
        <end position="198"/>
    </location>
</feature>
<dbReference type="AlphaFoldDB" id="D5GEV6"/>
<dbReference type="EMBL" id="FN430194">
    <property type="protein sequence ID" value="CAZ83049.1"/>
    <property type="molecule type" value="Genomic_DNA"/>
</dbReference>
<protein>
    <submittedName>
        <fullName evidence="3">(Perigord truffle) hypothetical protein</fullName>
    </submittedName>
</protein>
<dbReference type="SUPFAM" id="SSF54001">
    <property type="entry name" value="Cysteine proteinases"/>
    <property type="match status" value="1"/>
</dbReference>
<evidence type="ECO:0000313" key="4">
    <source>
        <dbReference type="Proteomes" id="UP000006911"/>
    </source>
</evidence>
<dbReference type="eggNOG" id="ENOG502QUTD">
    <property type="taxonomic scope" value="Eukaryota"/>
</dbReference>
<dbReference type="GO" id="GO:0016579">
    <property type="term" value="P:protein deubiquitination"/>
    <property type="evidence" value="ECO:0007669"/>
    <property type="project" value="TreeGrafter"/>
</dbReference>
<dbReference type="GeneID" id="9188587"/>
<name>D5GEV6_TUBMM</name>
<feature type="region of interest" description="Disordered" evidence="1">
    <location>
        <begin position="289"/>
        <end position="414"/>
    </location>
</feature>
<organism evidence="3 4">
    <name type="scientific">Tuber melanosporum (strain Mel28)</name>
    <name type="common">Perigord black truffle</name>
    <dbReference type="NCBI Taxonomy" id="656061"/>
    <lineage>
        <taxon>Eukaryota</taxon>
        <taxon>Fungi</taxon>
        <taxon>Dikarya</taxon>
        <taxon>Ascomycota</taxon>
        <taxon>Pezizomycotina</taxon>
        <taxon>Pezizomycetes</taxon>
        <taxon>Pezizales</taxon>
        <taxon>Tuberaceae</taxon>
        <taxon>Tuber</taxon>
    </lineage>
</organism>
<dbReference type="STRING" id="656061.D5GEV6"/>
<evidence type="ECO:0000313" key="3">
    <source>
        <dbReference type="EMBL" id="CAZ83049.1"/>
    </source>
</evidence>
<dbReference type="RefSeq" id="XP_002838858.1">
    <property type="nucleotide sequence ID" value="XM_002838812.1"/>
</dbReference>